<protein>
    <submittedName>
        <fullName evidence="6">Interferon-induced transmembrane protein</fullName>
    </submittedName>
</protein>
<dbReference type="EMBL" id="PDJC01000001">
    <property type="protein sequence ID" value="PFG15749.1"/>
    <property type="molecule type" value="Genomic_DNA"/>
</dbReference>
<dbReference type="InterPro" id="IPR007593">
    <property type="entry name" value="CD225/Dispanin_fam"/>
</dbReference>
<organism evidence="6 7">
    <name type="scientific">Propionicimonas paludicola</name>
    <dbReference type="NCBI Taxonomy" id="185243"/>
    <lineage>
        <taxon>Bacteria</taxon>
        <taxon>Bacillati</taxon>
        <taxon>Actinomycetota</taxon>
        <taxon>Actinomycetes</taxon>
        <taxon>Propionibacteriales</taxon>
        <taxon>Nocardioidaceae</taxon>
        <taxon>Propionicimonas</taxon>
    </lineage>
</organism>
<dbReference type="GO" id="GO:0016020">
    <property type="term" value="C:membrane"/>
    <property type="evidence" value="ECO:0007669"/>
    <property type="project" value="UniProtKB-SubCell"/>
</dbReference>
<comment type="caution">
    <text evidence="6">The sequence shown here is derived from an EMBL/GenBank/DDBJ whole genome shotgun (WGS) entry which is preliminary data.</text>
</comment>
<reference evidence="6 7" key="1">
    <citation type="submission" date="2017-10" db="EMBL/GenBank/DDBJ databases">
        <title>Sequencing the genomes of 1000 actinobacteria strains.</title>
        <authorList>
            <person name="Klenk H.-P."/>
        </authorList>
    </citation>
    <scope>NUCLEOTIDE SEQUENCE [LARGE SCALE GENOMIC DNA]</scope>
    <source>
        <strain evidence="6 7">DSM 15597</strain>
    </source>
</reference>
<dbReference type="OrthoDB" id="9815705at2"/>
<feature type="transmembrane region" description="Helical" evidence="5">
    <location>
        <begin position="24"/>
        <end position="46"/>
    </location>
</feature>
<dbReference type="Pfam" id="PF04505">
    <property type="entry name" value="CD225"/>
    <property type="match status" value="1"/>
</dbReference>
<dbReference type="Proteomes" id="UP000226079">
    <property type="component" value="Unassembled WGS sequence"/>
</dbReference>
<keyword evidence="3 5" id="KW-1133">Transmembrane helix</keyword>
<keyword evidence="4 5" id="KW-0472">Membrane</keyword>
<evidence type="ECO:0000256" key="1">
    <source>
        <dbReference type="ARBA" id="ARBA00004370"/>
    </source>
</evidence>
<evidence type="ECO:0000313" key="6">
    <source>
        <dbReference type="EMBL" id="PFG15749.1"/>
    </source>
</evidence>
<name>A0A2A9CQD2_9ACTN</name>
<proteinExistence type="predicted"/>
<comment type="subcellular location">
    <subcellularLocation>
        <location evidence="1">Membrane</location>
    </subcellularLocation>
</comment>
<evidence type="ECO:0000256" key="3">
    <source>
        <dbReference type="ARBA" id="ARBA00022989"/>
    </source>
</evidence>
<keyword evidence="2 5" id="KW-0812">Transmembrane</keyword>
<dbReference type="InterPro" id="IPR051423">
    <property type="entry name" value="CD225/Dispanin"/>
</dbReference>
<accession>A0A2A9CQD2</accession>
<sequence length="105" mass="10748">MSQPTGPGQYGAQPPYQGAPPNNYLVWAILATVLCCLPLGVPAIVFSSQVNSKWAAGDAAGALEASNKAKQFSIWAAIAGIVVVVGYLIFLFALGGLALLQAGQS</sequence>
<evidence type="ECO:0000256" key="4">
    <source>
        <dbReference type="ARBA" id="ARBA00023136"/>
    </source>
</evidence>
<feature type="transmembrane region" description="Helical" evidence="5">
    <location>
        <begin position="74"/>
        <end position="100"/>
    </location>
</feature>
<dbReference type="RefSeq" id="WP_098459354.1">
    <property type="nucleotide sequence ID" value="NZ_PDJC01000001.1"/>
</dbReference>
<evidence type="ECO:0000313" key="7">
    <source>
        <dbReference type="Proteomes" id="UP000226079"/>
    </source>
</evidence>
<gene>
    <name evidence="6" type="ORF">ATK74_0269</name>
</gene>
<evidence type="ECO:0000256" key="2">
    <source>
        <dbReference type="ARBA" id="ARBA00022692"/>
    </source>
</evidence>
<evidence type="ECO:0000256" key="5">
    <source>
        <dbReference type="SAM" id="Phobius"/>
    </source>
</evidence>
<keyword evidence="7" id="KW-1185">Reference proteome</keyword>
<dbReference type="PANTHER" id="PTHR14948">
    <property type="entry name" value="NG5"/>
    <property type="match status" value="1"/>
</dbReference>
<dbReference type="PANTHER" id="PTHR14948:SF25">
    <property type="entry name" value="DUF4190 DOMAIN-CONTAINING PROTEIN"/>
    <property type="match status" value="1"/>
</dbReference>
<dbReference type="AlphaFoldDB" id="A0A2A9CQD2"/>